<comment type="caution">
    <text evidence="2">The sequence shown here is derived from an EMBL/GenBank/DDBJ whole genome shotgun (WGS) entry which is preliminary data.</text>
</comment>
<feature type="non-terminal residue" evidence="2">
    <location>
        <position position="1"/>
    </location>
</feature>
<gene>
    <name evidence="2" type="ORF">GSTENG00004352001</name>
</gene>
<dbReference type="EMBL" id="CAAE01000544">
    <property type="protein sequence ID" value="CAF87063.1"/>
    <property type="molecule type" value="Genomic_DNA"/>
</dbReference>
<name>Q4TJ69_TETNG</name>
<sequence>CSKRQRQAGVAGQAADQAQRKRQQSPDLLSNGCPDVGHYGRVPHQETLPIPGSTFLFHLTCTMFHLHYII</sequence>
<reference evidence="2" key="1">
    <citation type="journal article" date="2004" name="Nature">
        <title>Genome duplication in the teleost fish Tetraodon nigroviridis reveals the early vertebrate proto-karyotype.</title>
        <authorList>
            <person name="Jaillon O."/>
            <person name="Aury J.-M."/>
            <person name="Brunet F."/>
            <person name="Petit J.-L."/>
            <person name="Stange-Thomann N."/>
            <person name="Mauceli E."/>
            <person name="Bouneau L."/>
            <person name="Fischer C."/>
            <person name="Ozouf-Costaz C."/>
            <person name="Bernot A."/>
            <person name="Nicaud S."/>
            <person name="Jaffe D."/>
            <person name="Fisher S."/>
            <person name="Lutfalla G."/>
            <person name="Dossat C."/>
            <person name="Segurens B."/>
            <person name="Dasilva C."/>
            <person name="Salanoubat M."/>
            <person name="Levy M."/>
            <person name="Boudet N."/>
            <person name="Castellano S."/>
            <person name="Anthouard V."/>
            <person name="Jubin C."/>
            <person name="Castelli V."/>
            <person name="Katinka M."/>
            <person name="Vacherie B."/>
            <person name="Biemont C."/>
            <person name="Skalli Z."/>
            <person name="Cattolico L."/>
            <person name="Poulain J."/>
            <person name="De Berardinis V."/>
            <person name="Cruaud C."/>
            <person name="Duprat S."/>
            <person name="Brottier P."/>
            <person name="Coutanceau J.-P."/>
            <person name="Gouzy J."/>
            <person name="Parra G."/>
            <person name="Lardier G."/>
            <person name="Chapple C."/>
            <person name="McKernan K.J."/>
            <person name="McEwan P."/>
            <person name="Bosak S."/>
            <person name="Kellis M."/>
            <person name="Volff J.-N."/>
            <person name="Guigo R."/>
            <person name="Zody M.C."/>
            <person name="Mesirov J."/>
            <person name="Lindblad-Toh K."/>
            <person name="Birren B."/>
            <person name="Nusbaum C."/>
            <person name="Kahn D."/>
            <person name="Robinson-Rechavi M."/>
            <person name="Laudet V."/>
            <person name="Schachter V."/>
            <person name="Quetier F."/>
            <person name="Saurin W."/>
            <person name="Scarpelli C."/>
            <person name="Wincker P."/>
            <person name="Lander E.S."/>
            <person name="Weissenbach J."/>
            <person name="Roest Crollius H."/>
        </authorList>
    </citation>
    <scope>NUCLEOTIDE SEQUENCE [LARGE SCALE GENOMIC DNA]</scope>
</reference>
<feature type="region of interest" description="Disordered" evidence="1">
    <location>
        <begin position="1"/>
        <end position="37"/>
    </location>
</feature>
<proteinExistence type="predicted"/>
<evidence type="ECO:0000313" key="2">
    <source>
        <dbReference type="EMBL" id="CAF87063.1"/>
    </source>
</evidence>
<reference evidence="2" key="2">
    <citation type="submission" date="2004-02" db="EMBL/GenBank/DDBJ databases">
        <authorList>
            <consortium name="Genoscope"/>
            <consortium name="Whitehead Institute Centre for Genome Research"/>
        </authorList>
    </citation>
    <scope>NUCLEOTIDE SEQUENCE</scope>
</reference>
<organism evidence="2">
    <name type="scientific">Tetraodon nigroviridis</name>
    <name type="common">Spotted green pufferfish</name>
    <name type="synonym">Chelonodon nigroviridis</name>
    <dbReference type="NCBI Taxonomy" id="99883"/>
    <lineage>
        <taxon>Eukaryota</taxon>
        <taxon>Metazoa</taxon>
        <taxon>Chordata</taxon>
        <taxon>Craniata</taxon>
        <taxon>Vertebrata</taxon>
        <taxon>Euteleostomi</taxon>
        <taxon>Actinopterygii</taxon>
        <taxon>Neopterygii</taxon>
        <taxon>Teleostei</taxon>
        <taxon>Neoteleostei</taxon>
        <taxon>Acanthomorphata</taxon>
        <taxon>Eupercaria</taxon>
        <taxon>Tetraodontiformes</taxon>
        <taxon>Tetradontoidea</taxon>
        <taxon>Tetraodontidae</taxon>
        <taxon>Tetraodon</taxon>
    </lineage>
</organism>
<dbReference type="AlphaFoldDB" id="Q4TJ69"/>
<feature type="compositionally biased region" description="Low complexity" evidence="1">
    <location>
        <begin position="7"/>
        <end position="17"/>
    </location>
</feature>
<evidence type="ECO:0000256" key="1">
    <source>
        <dbReference type="SAM" id="MobiDB-lite"/>
    </source>
</evidence>
<dbReference type="KEGG" id="tng:GSTEN00004352G001"/>
<protein>
    <submittedName>
        <fullName evidence="2">(spotted green pufferfish) hypothetical protein</fullName>
    </submittedName>
</protein>
<accession>Q4TJ69</accession>